<dbReference type="Proteomes" id="UP001172386">
    <property type="component" value="Unassembled WGS sequence"/>
</dbReference>
<name>A0ACC3AGL7_9EURO</name>
<evidence type="ECO:0000313" key="1">
    <source>
        <dbReference type="EMBL" id="KAJ9661945.1"/>
    </source>
</evidence>
<keyword evidence="1" id="KW-0012">Acyltransferase</keyword>
<comment type="caution">
    <text evidence="1">The sequence shown here is derived from an EMBL/GenBank/DDBJ whole genome shotgun (WGS) entry which is preliminary data.</text>
</comment>
<sequence length="627" mass="69714">MASRPHTARSEISSAISDDGLPSPLAPSTDRATSTTPGPPVSPHGYSHFRGVTNPTNTTNRAIRSPPPPSSTSGASRPQSPESTTSRTHVPSLTAQGFLRPINSSRLQQQRRTNLRASRATGNSPQPPETADSTINEDDTYSIHSNRTGPYASMPKQHRPATSITTGYTESEANYDTTSQQYASEAENEFLQNPSKGEKRATPSPLNLTTGLKVTSPREKPMLSPRSFRSGFTIGSKQIVDPSGHQQLPSTQASPRYPNNMQEKHYIAQQSALGKNYEYFEGNTMFWLGGRLQNARDRPINLLTGALIVVPSVLFFVFNASWLWHNVSPAIPIVYAYLFFVCFSSFVHGSVTDPGVSHPTNPLKTSTYFFQIFPRHIQAFPPNDDPLAIGPPTNDWVMVRLATSQTAAMDVPVKYCKTCNIWRPPRCYHCRVCDNCVETLDHHCVWLNNCVGRRNYRYFFAFVSTGTLLALLLTFGSLGQLLAYSDQKHVSFSSALSANTSNRVAFAMFLYGLLALMYPASLWAYHLMLTGRGETTREYLASRRFAKADRHRPFTHGNLFKNWIAVLGRPRPPTYLHFKKEYEEGDQRFGLTRGGARGPNEDLEMKPVKGPKGFEGPTGKIPKKEAR</sequence>
<proteinExistence type="predicted"/>
<dbReference type="EMBL" id="JAPDRQ010000019">
    <property type="protein sequence ID" value="KAJ9661945.1"/>
    <property type="molecule type" value="Genomic_DNA"/>
</dbReference>
<accession>A0ACC3AGL7</accession>
<gene>
    <name evidence="1" type="primary">ERF2</name>
    <name evidence="1" type="ORF">H2198_001697</name>
</gene>
<reference evidence="1" key="1">
    <citation type="submission" date="2022-10" db="EMBL/GenBank/DDBJ databases">
        <title>Culturing micro-colonial fungi from biological soil crusts in the Mojave desert and describing Neophaeococcomyces mojavensis, and introducing the new genera and species Taxawa tesnikishii.</title>
        <authorList>
            <person name="Kurbessoian T."/>
            <person name="Stajich J.E."/>
        </authorList>
    </citation>
    <scope>NUCLEOTIDE SEQUENCE</scope>
    <source>
        <strain evidence="1">JES_112</strain>
    </source>
</reference>
<evidence type="ECO:0000313" key="2">
    <source>
        <dbReference type="Proteomes" id="UP001172386"/>
    </source>
</evidence>
<protein>
    <submittedName>
        <fullName evidence="1">Eukaryotic peptide chain release factor GTP-binding subunit</fullName>
        <ecNumber evidence="1">2.3.1.225</ecNumber>
    </submittedName>
</protein>
<keyword evidence="2" id="KW-1185">Reference proteome</keyword>
<organism evidence="1 2">
    <name type="scientific">Neophaeococcomyces mojaviensis</name>
    <dbReference type="NCBI Taxonomy" id="3383035"/>
    <lineage>
        <taxon>Eukaryota</taxon>
        <taxon>Fungi</taxon>
        <taxon>Dikarya</taxon>
        <taxon>Ascomycota</taxon>
        <taxon>Pezizomycotina</taxon>
        <taxon>Eurotiomycetes</taxon>
        <taxon>Chaetothyriomycetidae</taxon>
        <taxon>Chaetothyriales</taxon>
        <taxon>Chaetothyriales incertae sedis</taxon>
        <taxon>Neophaeococcomyces</taxon>
    </lineage>
</organism>
<dbReference type="EC" id="2.3.1.225" evidence="1"/>
<keyword evidence="1" id="KW-0808">Transferase</keyword>